<dbReference type="GO" id="GO:0008889">
    <property type="term" value="F:glycerophosphodiester phosphodiesterase activity"/>
    <property type="evidence" value="ECO:0007669"/>
    <property type="project" value="UniProtKB-EC"/>
</dbReference>
<dbReference type="PATRIC" id="fig|1231377.3.peg.1419"/>
<dbReference type="EC" id="3.1.4.46" evidence="2"/>
<dbReference type="PANTHER" id="PTHR46211:SF1">
    <property type="entry name" value="GLYCEROPHOSPHODIESTER PHOSPHODIESTERASE, CYTOPLASMIC"/>
    <property type="match status" value="1"/>
</dbReference>
<evidence type="ECO:0000313" key="3">
    <source>
        <dbReference type="Proteomes" id="UP000006787"/>
    </source>
</evidence>
<sequence length="261" mass="30178">MTINLAKNYSRVNPKHCLIFAHRGSKSNRPENTLSAFREALNVKSDGIELDVHLSKDKQLIVIHDEKVNRTTSGKGFVSDMTLSELKQLDAGSWFHKSFQGEKIPTLKEVLDLLVDEKFTGYLNIEVKTDIIDYPGIENKLMELMNSRIFPFKTIYSSFNITTLRHLHQLGVKEELAFLSGKTFQSVKLDVVDDFITGLHLKQNYVFKHPKLIDSNSKAIRLWVINSEKDMRRIFQHNISGLFTDYPEKAIKLRENYGRKY</sequence>
<protein>
    <submittedName>
        <fullName evidence="2">Glycerophosphoryl diester phosphodiesterase</fullName>
        <ecNumber evidence="2">3.1.4.46</ecNumber>
    </submittedName>
</protein>
<dbReference type="SUPFAM" id="SSF51695">
    <property type="entry name" value="PLC-like phosphodiesterases"/>
    <property type="match status" value="1"/>
</dbReference>
<dbReference type="InterPro" id="IPR030395">
    <property type="entry name" value="GP_PDE_dom"/>
</dbReference>
<dbReference type="CDD" id="cd08563">
    <property type="entry name" value="GDPD_TtGDE_like"/>
    <property type="match status" value="1"/>
</dbReference>
<name>K2PUU6_9LACT</name>
<dbReference type="EMBL" id="AMQS01000019">
    <property type="protein sequence ID" value="EKF51211.1"/>
    <property type="molecule type" value="Genomic_DNA"/>
</dbReference>
<dbReference type="Proteomes" id="UP000006787">
    <property type="component" value="Unassembled WGS sequence"/>
</dbReference>
<evidence type="ECO:0000313" key="2">
    <source>
        <dbReference type="EMBL" id="EKF51211.1"/>
    </source>
</evidence>
<dbReference type="AlphaFoldDB" id="K2PUU6"/>
<dbReference type="Pfam" id="PF03009">
    <property type="entry name" value="GDPD"/>
    <property type="match status" value="1"/>
</dbReference>
<dbReference type="PROSITE" id="PS51704">
    <property type="entry name" value="GP_PDE"/>
    <property type="match status" value="1"/>
</dbReference>
<reference evidence="2 3" key="1">
    <citation type="journal article" date="2012" name="J. Bacteriol.">
        <title>Genome Sequence of the Bacteriocin-Producing Strain Lactococcus garvieae DCC43.</title>
        <authorList>
            <person name="Gabrielsen C."/>
            <person name="Brede D.A."/>
            <person name="Hernandez P.E."/>
            <person name="Nes I.F."/>
            <person name="Diep D.B."/>
        </authorList>
    </citation>
    <scope>NUCLEOTIDE SEQUENCE [LARGE SCALE GENOMIC DNA]</scope>
    <source>
        <strain evidence="2 3">DCC43</strain>
    </source>
</reference>
<organism evidence="2 3">
    <name type="scientific">Lactococcus garvieae DCC43</name>
    <dbReference type="NCBI Taxonomy" id="1231377"/>
    <lineage>
        <taxon>Bacteria</taxon>
        <taxon>Bacillati</taxon>
        <taxon>Bacillota</taxon>
        <taxon>Bacilli</taxon>
        <taxon>Lactobacillales</taxon>
        <taxon>Streptococcaceae</taxon>
        <taxon>Lactococcus</taxon>
    </lineage>
</organism>
<gene>
    <name evidence="2" type="ORF">C426_1423</name>
</gene>
<proteinExistence type="predicted"/>
<accession>K2PUU6</accession>
<dbReference type="eggNOG" id="COG0584">
    <property type="taxonomic scope" value="Bacteria"/>
</dbReference>
<evidence type="ECO:0000259" key="1">
    <source>
        <dbReference type="PROSITE" id="PS51704"/>
    </source>
</evidence>
<feature type="domain" description="GP-PDE" evidence="1">
    <location>
        <begin position="17"/>
        <end position="254"/>
    </location>
</feature>
<dbReference type="GO" id="GO:0006629">
    <property type="term" value="P:lipid metabolic process"/>
    <property type="evidence" value="ECO:0007669"/>
    <property type="project" value="InterPro"/>
</dbReference>
<dbReference type="InterPro" id="IPR017946">
    <property type="entry name" value="PLC-like_Pdiesterase_TIM-brl"/>
</dbReference>
<comment type="caution">
    <text evidence="2">The sequence shown here is derived from an EMBL/GenBank/DDBJ whole genome shotgun (WGS) entry which is preliminary data.</text>
</comment>
<dbReference type="Gene3D" id="3.20.20.190">
    <property type="entry name" value="Phosphatidylinositol (PI) phosphodiesterase"/>
    <property type="match status" value="1"/>
</dbReference>
<keyword evidence="2" id="KW-0378">Hydrolase</keyword>
<dbReference type="PANTHER" id="PTHR46211">
    <property type="entry name" value="GLYCEROPHOSPHORYL DIESTER PHOSPHODIESTERASE"/>
    <property type="match status" value="1"/>
</dbReference>